<dbReference type="AlphaFoldDB" id="A0A0K9Z0W9"/>
<reference evidence="2" key="2">
    <citation type="submission" date="2015-07" db="EMBL/GenBank/DDBJ databases">
        <title>MeaNS - Measles Nucleotide Surveillance Program.</title>
        <authorList>
            <person name="Tran T."/>
            <person name="Druce J."/>
        </authorList>
    </citation>
    <scope>NUCLEOTIDE SEQUENCE</scope>
    <source>
        <strain evidence="2">DSM 9887</strain>
    </source>
</reference>
<dbReference type="Proteomes" id="UP000036834">
    <property type="component" value="Unassembled WGS sequence"/>
</dbReference>
<evidence type="ECO:0000313" key="1">
    <source>
        <dbReference type="EMBL" id="GED67747.1"/>
    </source>
</evidence>
<dbReference type="OrthoDB" id="4050476at2"/>
<dbReference type="InterPro" id="IPR016187">
    <property type="entry name" value="CTDL_fold"/>
</dbReference>
<proteinExistence type="predicted"/>
<evidence type="ECO:0000313" key="3">
    <source>
        <dbReference type="Proteomes" id="UP000036834"/>
    </source>
</evidence>
<dbReference type="SUPFAM" id="SSF56436">
    <property type="entry name" value="C-type lectin-like"/>
    <property type="match status" value="1"/>
</dbReference>
<accession>A0A0K9Z0W9</accession>
<dbReference type="PATRIC" id="fig|54915.3.peg.5707"/>
<protein>
    <recommendedName>
        <fullName evidence="5">Sulfatase-modifying factor enzyme domain-containing protein</fullName>
    </recommendedName>
</protein>
<dbReference type="EMBL" id="BJON01000006">
    <property type="protein sequence ID" value="GED67747.1"/>
    <property type="molecule type" value="Genomic_DNA"/>
</dbReference>
<sequence>MSIFHLEYWTTMDTASQTEALKSLEGSNGHAFSFKTIETFPSVSGNFTTGLFELDGKEYIFIPGSKVTLGWSEADMRDEIILSAIEKELEIAGISQSATDYLQSVFSPRRDAVIAPMLVERNVQPIVSKPGHLANYYAISQDIDLHGFSLPTEDEWEYLCGGGTQRIFSEHINEDLIVNICREKRYYSDLEKPNRFGLYMAYEPYLFELVNSPVISKGGDGGTAAHGGYHILGVLPISPHYRDEVIQELMSSDGDFDCDVSARRIVRLETR</sequence>
<keyword evidence="4" id="KW-1185">Reference proteome</keyword>
<gene>
    <name evidence="2" type="ORF">ADS79_02710</name>
    <name evidence="1" type="ORF">BRE01_14490</name>
</gene>
<reference evidence="1 4" key="3">
    <citation type="submission" date="2019-06" db="EMBL/GenBank/DDBJ databases">
        <title>Whole genome shotgun sequence of Brevibacillus reuszeri NBRC 15719.</title>
        <authorList>
            <person name="Hosoyama A."/>
            <person name="Uohara A."/>
            <person name="Ohji S."/>
            <person name="Ichikawa N."/>
        </authorList>
    </citation>
    <scope>NUCLEOTIDE SEQUENCE [LARGE SCALE GENOMIC DNA]</scope>
    <source>
        <strain evidence="1 4">NBRC 15719</strain>
    </source>
</reference>
<dbReference type="Proteomes" id="UP000319578">
    <property type="component" value="Unassembled WGS sequence"/>
</dbReference>
<reference evidence="3" key="1">
    <citation type="submission" date="2015-07" db="EMBL/GenBank/DDBJ databases">
        <title>Genome sequencing project for genomic taxonomy and phylogenomics of Bacillus-like bacteria.</title>
        <authorList>
            <person name="Liu B."/>
            <person name="Wang J."/>
            <person name="Zhu Y."/>
            <person name="Liu G."/>
            <person name="Chen Q."/>
            <person name="Chen Z."/>
            <person name="Lan J."/>
            <person name="Che J."/>
            <person name="Ge C."/>
            <person name="Shi H."/>
            <person name="Pan Z."/>
            <person name="Liu X."/>
        </authorList>
    </citation>
    <scope>NUCLEOTIDE SEQUENCE [LARGE SCALE GENOMIC DNA]</scope>
    <source>
        <strain evidence="3">DSM 9887</strain>
    </source>
</reference>
<dbReference type="RefSeq" id="WP_049736863.1">
    <property type="nucleotide sequence ID" value="NZ_BJON01000006.1"/>
</dbReference>
<comment type="caution">
    <text evidence="2">The sequence shown here is derived from an EMBL/GenBank/DDBJ whole genome shotgun (WGS) entry which is preliminary data.</text>
</comment>
<dbReference type="EMBL" id="LGIQ01000002">
    <property type="protein sequence ID" value="KNB74614.1"/>
    <property type="molecule type" value="Genomic_DNA"/>
</dbReference>
<dbReference type="STRING" id="54915.ADS79_02710"/>
<dbReference type="InterPro" id="IPR042095">
    <property type="entry name" value="SUMF_sf"/>
</dbReference>
<evidence type="ECO:0000313" key="4">
    <source>
        <dbReference type="Proteomes" id="UP000319578"/>
    </source>
</evidence>
<organism evidence="2 3">
    <name type="scientific">Brevibacillus reuszeri</name>
    <dbReference type="NCBI Taxonomy" id="54915"/>
    <lineage>
        <taxon>Bacteria</taxon>
        <taxon>Bacillati</taxon>
        <taxon>Bacillota</taxon>
        <taxon>Bacilli</taxon>
        <taxon>Bacillales</taxon>
        <taxon>Paenibacillaceae</taxon>
        <taxon>Brevibacillus</taxon>
    </lineage>
</organism>
<dbReference type="Gene3D" id="3.90.1580.10">
    <property type="entry name" value="paralog of FGE (formylglycine-generating enzyme)"/>
    <property type="match status" value="1"/>
</dbReference>
<evidence type="ECO:0000313" key="2">
    <source>
        <dbReference type="EMBL" id="KNB74614.1"/>
    </source>
</evidence>
<evidence type="ECO:0008006" key="5">
    <source>
        <dbReference type="Google" id="ProtNLM"/>
    </source>
</evidence>
<name>A0A0K9Z0W9_9BACL</name>